<dbReference type="Gene3D" id="3.40.50.300">
    <property type="entry name" value="P-loop containing nucleotide triphosphate hydrolases"/>
    <property type="match status" value="2"/>
</dbReference>
<keyword evidence="1" id="KW-0418">Kinase</keyword>
<dbReference type="PANTHER" id="PTHR10285">
    <property type="entry name" value="URIDINE KINASE"/>
    <property type="match status" value="1"/>
</dbReference>
<dbReference type="AlphaFoldDB" id="A0A0B0EIG1"/>
<keyword evidence="1" id="KW-0808">Transferase</keyword>
<dbReference type="InterPro" id="IPR027417">
    <property type="entry name" value="P-loop_NTPase"/>
</dbReference>
<organism evidence="1 2">
    <name type="scientific">Candidatus Scalindua brodae</name>
    <dbReference type="NCBI Taxonomy" id="237368"/>
    <lineage>
        <taxon>Bacteria</taxon>
        <taxon>Pseudomonadati</taxon>
        <taxon>Planctomycetota</taxon>
        <taxon>Candidatus Brocadiia</taxon>
        <taxon>Candidatus Brocadiales</taxon>
        <taxon>Candidatus Scalinduaceae</taxon>
        <taxon>Candidatus Scalindua</taxon>
    </lineage>
</organism>
<proteinExistence type="predicted"/>
<dbReference type="Proteomes" id="UP000030652">
    <property type="component" value="Unassembled WGS sequence"/>
</dbReference>
<accession>A0A0B0EIG1</accession>
<reference evidence="1 2" key="1">
    <citation type="submission" date="2014-10" db="EMBL/GenBank/DDBJ databases">
        <title>Draft genome of anammox bacterium scalindua brodae, obtained using differential coverage binning of sequence data from two enrichment reactors.</title>
        <authorList>
            <person name="Speth D.R."/>
            <person name="Russ L."/>
            <person name="Kartal B."/>
            <person name="Op den Camp H.J."/>
            <person name="Dutilh B.E."/>
            <person name="Jetten M.S."/>
        </authorList>
    </citation>
    <scope>NUCLEOTIDE SEQUENCE [LARGE SCALE GENOMIC DNA]</scope>
    <source>
        <strain evidence="1">RU1</strain>
    </source>
</reference>
<evidence type="ECO:0000313" key="1">
    <source>
        <dbReference type="EMBL" id="KHE91821.1"/>
    </source>
</evidence>
<dbReference type="EC" id="2.7.1.33" evidence="1"/>
<dbReference type="EMBL" id="JRYO01000173">
    <property type="protein sequence ID" value="KHE91821.1"/>
    <property type="molecule type" value="Genomic_DNA"/>
</dbReference>
<evidence type="ECO:0000313" key="2">
    <source>
        <dbReference type="Proteomes" id="UP000030652"/>
    </source>
</evidence>
<dbReference type="eggNOG" id="COG1072">
    <property type="taxonomic scope" value="Bacteria"/>
</dbReference>
<dbReference type="SUPFAM" id="SSF52540">
    <property type="entry name" value="P-loop containing nucleoside triphosphate hydrolases"/>
    <property type="match status" value="1"/>
</dbReference>
<dbReference type="GO" id="GO:0004594">
    <property type="term" value="F:pantothenate kinase activity"/>
    <property type="evidence" value="ECO:0007669"/>
    <property type="project" value="UniProtKB-EC"/>
</dbReference>
<sequence>MKNKITTLATELLETLSKATDKDRYFLGITGCPASGKSMLAESLSDEINFRTGDDLAAVVPMDGFHLLNSILKERRLTKVKGSPETFDADSFVELINRLHEFPDQSIMCPAYDRKIHDPVENSITVKPCNRLIIVEGNYLLLNIAPWNIIRTKMNEVWYIDTPLKTVKERLLHRHIAGGSSKDEAERKVTSVDLPNAELVKKTLLFADKIVNLNN</sequence>
<protein>
    <submittedName>
        <fullName evidence="1">Pantothenate kinase</fullName>
        <ecNumber evidence="1">2.7.1.33</ecNumber>
    </submittedName>
</protein>
<comment type="caution">
    <text evidence="1">The sequence shown here is derived from an EMBL/GenBank/DDBJ whole genome shotgun (WGS) entry which is preliminary data.</text>
</comment>
<gene>
    <name evidence="1" type="primary">coaA</name>
    <name evidence="1" type="ORF">SCABRO_02427</name>
</gene>
<name>A0A0B0EIG1_9BACT</name>